<feature type="transmembrane region" description="Helical" evidence="1">
    <location>
        <begin position="123"/>
        <end position="143"/>
    </location>
</feature>
<reference evidence="2 3" key="1">
    <citation type="journal article" date="2016" name="ISME J.">
        <title>Chasing the elusive Euryarchaeota class WSA2: genomes reveal a uniquely fastidious methyl-reducing methanogen.</title>
        <authorList>
            <person name="Nobu M.K."/>
            <person name="Narihiro T."/>
            <person name="Kuroda K."/>
            <person name="Mei R."/>
            <person name="Liu W.T."/>
        </authorList>
    </citation>
    <scope>NUCLEOTIDE SEQUENCE [LARGE SCALE GENOMIC DNA]</scope>
    <source>
        <strain evidence="2">U1lsi0528_Bin089</strain>
    </source>
</reference>
<proteinExistence type="predicted"/>
<feature type="transmembrane region" description="Helical" evidence="1">
    <location>
        <begin position="341"/>
        <end position="367"/>
    </location>
</feature>
<keyword evidence="1" id="KW-1133">Transmembrane helix</keyword>
<evidence type="ECO:0000313" key="2">
    <source>
        <dbReference type="EMBL" id="KYC44896.1"/>
    </source>
</evidence>
<sequence length="419" mass="49480">MIKKALRSILDIFKDRFLLILILAFLLMLFFINPTSYVYDRGTFYTWFTYLKNEGFWGMVNHDDVNYMPIYLYIMNFFSMLFPTAEAINQNIHYLKAISLFFDFAGIYLLVRIFRHFKIPQDNVFFVLFNLAYLYNTLFWMQIDSIHSFFIMLSLWAVIKKRLKLSTIALVIAFNIKLQSIIFAPLWLLLLIPTIAKNKKRILGVLLALIISEVIIIAPYLISNNWSAYTKVIFGSIDFFEILSMHAFNIWYVVVGAMARWTEDTGLFIGLSYKTWGYLMFAASLIATFIPMLHIVFRKLKNKKEDFNETEISIALLSAVLTVFSFFYFNTQMHERYLHPLLLPLAAFAFINKKYILYVLISLLYFLNLEKILLLLPVDHYSLIFSSRLIAVFLGAALLLCFYYLYSYYFSLKKKWQQK</sequence>
<accession>A0A150IIS4</accession>
<feature type="transmembrane region" description="Helical" evidence="1">
    <location>
        <begin position="92"/>
        <end position="111"/>
    </location>
</feature>
<evidence type="ECO:0000256" key="1">
    <source>
        <dbReference type="SAM" id="Phobius"/>
    </source>
</evidence>
<feature type="transmembrane region" description="Helical" evidence="1">
    <location>
        <begin position="312"/>
        <end position="329"/>
    </location>
</feature>
<feature type="transmembrane region" description="Helical" evidence="1">
    <location>
        <begin position="12"/>
        <end position="32"/>
    </location>
</feature>
<name>A0A150IIS4_9EURY</name>
<feature type="transmembrane region" description="Helical" evidence="1">
    <location>
        <begin position="387"/>
        <end position="406"/>
    </location>
</feature>
<evidence type="ECO:0008006" key="4">
    <source>
        <dbReference type="Google" id="ProtNLM"/>
    </source>
</evidence>
<organism evidence="2 3">
    <name type="scientific">Candidatus Methanofastidiosum methylothiophilum</name>
    <dbReference type="NCBI Taxonomy" id="1705564"/>
    <lineage>
        <taxon>Archaea</taxon>
        <taxon>Methanobacteriati</taxon>
        <taxon>Methanobacteriota</taxon>
        <taxon>Stenosarchaea group</taxon>
        <taxon>Candidatus Methanofastidiosia</taxon>
        <taxon>Candidatus Methanofastidiosales</taxon>
        <taxon>Candidatus Methanofastidiosaceae</taxon>
        <taxon>Candidatus Methanofastidiosum</taxon>
    </lineage>
</organism>
<protein>
    <recommendedName>
        <fullName evidence="4">Glycosyltransferase RgtA/B/C/D-like domain-containing protein</fullName>
    </recommendedName>
</protein>
<feature type="transmembrane region" description="Helical" evidence="1">
    <location>
        <begin position="228"/>
        <end position="255"/>
    </location>
</feature>
<keyword evidence="1" id="KW-0472">Membrane</keyword>
<comment type="caution">
    <text evidence="2">The sequence shown here is derived from an EMBL/GenBank/DDBJ whole genome shotgun (WGS) entry which is preliminary data.</text>
</comment>
<feature type="transmembrane region" description="Helical" evidence="1">
    <location>
        <begin position="202"/>
        <end position="222"/>
    </location>
</feature>
<dbReference type="AlphaFoldDB" id="A0A150IIS4"/>
<keyword evidence="1" id="KW-0812">Transmembrane</keyword>
<dbReference type="Proteomes" id="UP000075578">
    <property type="component" value="Unassembled WGS sequence"/>
</dbReference>
<feature type="transmembrane region" description="Helical" evidence="1">
    <location>
        <begin position="276"/>
        <end position="297"/>
    </location>
</feature>
<feature type="transmembrane region" description="Helical" evidence="1">
    <location>
        <begin position="163"/>
        <end position="190"/>
    </location>
</feature>
<dbReference type="EMBL" id="LNGD01000260">
    <property type="protein sequence ID" value="KYC44896.1"/>
    <property type="molecule type" value="Genomic_DNA"/>
</dbReference>
<evidence type="ECO:0000313" key="3">
    <source>
        <dbReference type="Proteomes" id="UP000075578"/>
    </source>
</evidence>
<gene>
    <name evidence="2" type="ORF">AMQ74_01927</name>
</gene>